<accession>M9WPP2</accession>
<protein>
    <submittedName>
        <fullName evidence="2">PIG28</fullName>
    </submittedName>
</protein>
<name>M9WPP2_PETHY</name>
<evidence type="ECO:0000313" key="2">
    <source>
        <dbReference type="EMBL" id="AGJ98241.1"/>
    </source>
</evidence>
<sequence length="178" mass="18888">VIEEQLAIQRMLDDIQMKFNTLSEDMKMELDTLLKEMKMVVDSLSNKLEMKLGDIERMQGYSMMMGQQTLVLLKAIAQRVGIDVAEVLSQVPVCPTPFHGPCPTPVPTTGGTVAAQPDPNSSSPSSAPVDARTAFASRAGATAAYTSYPAVFYPAPALAHAIAAAVAAAIPTSEILPP</sequence>
<proteinExistence type="evidence at transcript level"/>
<organism evidence="2">
    <name type="scientific">Petunia hybrida</name>
    <name type="common">Petunia</name>
    <dbReference type="NCBI Taxonomy" id="4102"/>
    <lineage>
        <taxon>Eukaryota</taxon>
        <taxon>Viridiplantae</taxon>
        <taxon>Streptophyta</taxon>
        <taxon>Embryophyta</taxon>
        <taxon>Tracheophyta</taxon>
        <taxon>Spermatophyta</taxon>
        <taxon>Magnoliopsida</taxon>
        <taxon>eudicotyledons</taxon>
        <taxon>Gunneridae</taxon>
        <taxon>Pentapetalae</taxon>
        <taxon>asterids</taxon>
        <taxon>lamiids</taxon>
        <taxon>Solanales</taxon>
        <taxon>Solanaceae</taxon>
        <taxon>Petunioideae</taxon>
        <taxon>Petunia</taxon>
    </lineage>
</organism>
<reference evidence="2" key="1">
    <citation type="journal article" date="2013" name="J. Exp. Bot.">
        <title>Brassinosteroid biosynthesis and signalling in Petunia hybrida.</title>
        <authorList>
            <person name="Verhoef N."/>
            <person name="Yokota T."/>
            <person name="Shibata K."/>
            <person name="de Boer G.J."/>
            <person name="Gerats T."/>
            <person name="Vandenbussche M."/>
            <person name="Koes R."/>
            <person name="Souer E."/>
        </authorList>
    </citation>
    <scope>NUCLEOTIDE SEQUENCE</scope>
</reference>
<dbReference type="EMBL" id="KC633313">
    <property type="protein sequence ID" value="AGJ98241.1"/>
    <property type="molecule type" value="mRNA"/>
</dbReference>
<evidence type="ECO:0000256" key="1">
    <source>
        <dbReference type="SAM" id="MobiDB-lite"/>
    </source>
</evidence>
<feature type="region of interest" description="Disordered" evidence="1">
    <location>
        <begin position="108"/>
        <end position="129"/>
    </location>
</feature>
<feature type="non-terminal residue" evidence="2">
    <location>
        <position position="1"/>
    </location>
</feature>
<dbReference type="AlphaFoldDB" id="M9WPP2"/>